<comment type="caution">
    <text evidence="12">Lacks conserved residue(s) required for the propagation of feature annotation.</text>
</comment>
<dbReference type="AlphaFoldDB" id="A0A9W6MQI3"/>
<comment type="pathway">
    <text evidence="12">Carbohydrate metabolism; D-ribose degradation; D-ribose 5-phosphate from beta-D-ribopyranose: step 2/2.</text>
</comment>
<evidence type="ECO:0000256" key="6">
    <source>
        <dbReference type="ARBA" id="ARBA00022741"/>
    </source>
</evidence>
<comment type="subunit">
    <text evidence="12">Homodimer.</text>
</comment>
<gene>
    <name evidence="14" type="primary">rbsK_1</name>
    <name evidence="12" type="synonym">rbsK</name>
    <name evidence="14" type="ORF">GCM10008170_07190</name>
</gene>
<feature type="binding site" evidence="12">
    <location>
        <position position="293"/>
    </location>
    <ligand>
        <name>K(+)</name>
        <dbReference type="ChEBI" id="CHEBI:29103"/>
    </ligand>
</feature>
<dbReference type="PANTHER" id="PTHR10584">
    <property type="entry name" value="SUGAR KINASE"/>
    <property type="match status" value="1"/>
</dbReference>
<keyword evidence="5 12" id="KW-0479">Metal-binding</keyword>
<evidence type="ECO:0000256" key="8">
    <source>
        <dbReference type="ARBA" id="ARBA00022840"/>
    </source>
</evidence>
<evidence type="ECO:0000256" key="3">
    <source>
        <dbReference type="ARBA" id="ARBA00016943"/>
    </source>
</evidence>
<dbReference type="InterPro" id="IPR011611">
    <property type="entry name" value="PfkB_dom"/>
</dbReference>
<comment type="activity regulation">
    <text evidence="12">Activated by a monovalent cation that binds near, but not in, the active site. The most likely occupant of the site in vivo is potassium. Ion binding induces a conformational change that may alter substrate affinity.</text>
</comment>
<comment type="similarity">
    <text evidence="12">Belongs to the carbohydrate kinase PfkB family. Ribokinase subfamily.</text>
</comment>
<reference evidence="14" key="2">
    <citation type="submission" date="2023-01" db="EMBL/GenBank/DDBJ databases">
        <authorList>
            <person name="Sun Q."/>
            <person name="Evtushenko L."/>
        </authorList>
    </citation>
    <scope>NUCLEOTIDE SEQUENCE</scope>
    <source>
        <strain evidence="14">VKM B-1606</strain>
    </source>
</reference>
<feature type="active site" description="Proton acceptor" evidence="12">
    <location>
        <position position="260"/>
    </location>
</feature>
<comment type="cofactor">
    <cofactor evidence="12">
        <name>Mg(2+)</name>
        <dbReference type="ChEBI" id="CHEBI:18420"/>
    </cofactor>
    <text evidence="12">Requires a divalent cation, most likely magnesium in vivo, as an electrophilic catalyst to aid phosphoryl group transfer. It is the chelate of the metal and the nucleotide that is the actual substrate.</text>
</comment>
<dbReference type="EMBL" id="BSFF01000001">
    <property type="protein sequence ID" value="GLK54700.1"/>
    <property type="molecule type" value="Genomic_DNA"/>
</dbReference>
<feature type="binding site" evidence="12">
    <location>
        <begin position="46"/>
        <end position="50"/>
    </location>
    <ligand>
        <name>substrate</name>
    </ligand>
</feature>
<comment type="caution">
    <text evidence="14">The sequence shown here is derived from an EMBL/GenBank/DDBJ whole genome shotgun (WGS) entry which is preliminary data.</text>
</comment>
<feature type="binding site" evidence="12">
    <location>
        <position position="295"/>
    </location>
    <ligand>
        <name>K(+)</name>
        <dbReference type="ChEBI" id="CHEBI:29103"/>
    </ligand>
</feature>
<dbReference type="GO" id="GO:0005524">
    <property type="term" value="F:ATP binding"/>
    <property type="evidence" value="ECO:0007669"/>
    <property type="project" value="UniProtKB-UniRule"/>
</dbReference>
<dbReference type="InterPro" id="IPR002173">
    <property type="entry name" value="Carboh/pur_kinase_PfkB_CS"/>
</dbReference>
<feature type="binding site" evidence="12">
    <location>
        <begin position="227"/>
        <end position="232"/>
    </location>
    <ligand>
        <name>ATP</name>
        <dbReference type="ChEBI" id="CHEBI:30616"/>
    </ligand>
</feature>
<evidence type="ECO:0000256" key="4">
    <source>
        <dbReference type="ARBA" id="ARBA00022679"/>
    </source>
</evidence>
<evidence type="ECO:0000256" key="11">
    <source>
        <dbReference type="ARBA" id="ARBA00023277"/>
    </source>
</evidence>
<keyword evidence="10 12" id="KW-0630">Potassium</keyword>
<evidence type="ECO:0000256" key="10">
    <source>
        <dbReference type="ARBA" id="ARBA00022958"/>
    </source>
</evidence>
<comment type="catalytic activity">
    <reaction evidence="12">
        <text>D-ribose + ATP = D-ribose 5-phosphate + ADP + H(+)</text>
        <dbReference type="Rhea" id="RHEA:13697"/>
        <dbReference type="ChEBI" id="CHEBI:15378"/>
        <dbReference type="ChEBI" id="CHEBI:30616"/>
        <dbReference type="ChEBI" id="CHEBI:47013"/>
        <dbReference type="ChEBI" id="CHEBI:78346"/>
        <dbReference type="ChEBI" id="CHEBI:456216"/>
        <dbReference type="EC" id="2.7.1.15"/>
    </reaction>
</comment>
<evidence type="ECO:0000259" key="13">
    <source>
        <dbReference type="Pfam" id="PF00294"/>
    </source>
</evidence>
<dbReference type="InterPro" id="IPR011877">
    <property type="entry name" value="Ribokinase"/>
</dbReference>
<accession>A0A9W6MQI3</accession>
<comment type="similarity">
    <text evidence="1">Belongs to the carbohydrate kinase pfkB family.</text>
</comment>
<dbReference type="GO" id="GO:0019303">
    <property type="term" value="P:D-ribose catabolic process"/>
    <property type="evidence" value="ECO:0007669"/>
    <property type="project" value="UniProtKB-UniRule"/>
</dbReference>
<dbReference type="InterPro" id="IPR002139">
    <property type="entry name" value="Ribo/fructo_kinase"/>
</dbReference>
<organism evidence="14 15">
    <name type="scientific">Methylopila capsulata</name>
    <dbReference type="NCBI Taxonomy" id="61654"/>
    <lineage>
        <taxon>Bacteria</taxon>
        <taxon>Pseudomonadati</taxon>
        <taxon>Pseudomonadota</taxon>
        <taxon>Alphaproteobacteria</taxon>
        <taxon>Hyphomicrobiales</taxon>
        <taxon>Methylopilaceae</taxon>
        <taxon>Methylopila</taxon>
    </lineage>
</organism>
<feature type="binding site" evidence="12">
    <location>
        <position position="290"/>
    </location>
    <ligand>
        <name>K(+)</name>
        <dbReference type="ChEBI" id="CHEBI:29103"/>
    </ligand>
</feature>
<dbReference type="Proteomes" id="UP001143400">
    <property type="component" value="Unassembled WGS sequence"/>
</dbReference>
<reference evidence="14" key="1">
    <citation type="journal article" date="2014" name="Int. J. Syst. Evol. Microbiol.">
        <title>Complete genome sequence of Corynebacterium casei LMG S-19264T (=DSM 44701T), isolated from a smear-ripened cheese.</title>
        <authorList>
            <consortium name="US DOE Joint Genome Institute (JGI-PGF)"/>
            <person name="Walter F."/>
            <person name="Albersmeier A."/>
            <person name="Kalinowski J."/>
            <person name="Ruckert C."/>
        </authorList>
    </citation>
    <scope>NUCLEOTIDE SEQUENCE</scope>
    <source>
        <strain evidence="14">VKM B-1606</strain>
    </source>
</reference>
<keyword evidence="4 12" id="KW-0808">Transferase</keyword>
<keyword evidence="6 12" id="KW-0547">Nucleotide-binding</keyword>
<keyword evidence="12" id="KW-0963">Cytoplasm</keyword>
<dbReference type="PROSITE" id="PS00584">
    <property type="entry name" value="PFKB_KINASES_2"/>
    <property type="match status" value="1"/>
</dbReference>
<feature type="binding site" evidence="12">
    <location>
        <position position="190"/>
    </location>
    <ligand>
        <name>ATP</name>
        <dbReference type="ChEBI" id="CHEBI:30616"/>
    </ligand>
</feature>
<dbReference type="GO" id="GO:0004747">
    <property type="term" value="F:ribokinase activity"/>
    <property type="evidence" value="ECO:0007669"/>
    <property type="project" value="UniProtKB-UniRule"/>
</dbReference>
<comment type="subcellular location">
    <subcellularLocation>
        <location evidence="12">Cytoplasm</location>
    </subcellularLocation>
</comment>
<keyword evidence="7 12" id="KW-0418">Kinase</keyword>
<dbReference type="SUPFAM" id="SSF53613">
    <property type="entry name" value="Ribokinase-like"/>
    <property type="match status" value="1"/>
</dbReference>
<dbReference type="EC" id="2.7.1.15" evidence="2 12"/>
<dbReference type="GO" id="GO:0046872">
    <property type="term" value="F:metal ion binding"/>
    <property type="evidence" value="ECO:0007669"/>
    <property type="project" value="UniProtKB-KW"/>
</dbReference>
<keyword evidence="8 12" id="KW-0067">ATP-binding</keyword>
<dbReference type="Gene3D" id="3.40.1190.20">
    <property type="match status" value="1"/>
</dbReference>
<dbReference type="GO" id="GO:0005737">
    <property type="term" value="C:cytoplasm"/>
    <property type="evidence" value="ECO:0007669"/>
    <property type="project" value="UniProtKB-SubCell"/>
</dbReference>
<feature type="binding site" evidence="12">
    <location>
        <position position="254"/>
    </location>
    <ligand>
        <name>K(+)</name>
        <dbReference type="ChEBI" id="CHEBI:29103"/>
    </ligand>
</feature>
<protein>
    <recommendedName>
        <fullName evidence="3 12">Ribokinase</fullName>
        <shortName evidence="12">RK</shortName>
        <ecNumber evidence="2 12">2.7.1.15</ecNumber>
    </recommendedName>
</protein>
<feature type="domain" description="Carbohydrate kinase PfkB" evidence="13">
    <location>
        <begin position="10"/>
        <end position="297"/>
    </location>
</feature>
<feature type="binding site" evidence="12">
    <location>
        <position position="260"/>
    </location>
    <ligand>
        <name>substrate</name>
    </ligand>
</feature>
<evidence type="ECO:0000256" key="1">
    <source>
        <dbReference type="ARBA" id="ARBA00005380"/>
    </source>
</evidence>
<comment type="function">
    <text evidence="12">Catalyzes the phosphorylation of ribose at O-5 in a reaction requiring ATP and magnesium. The resulting D-ribose-5-phosphate can then be used either for sythesis of nucleotides, histidine, and tryptophan, or as a component of the pentose phosphate pathway.</text>
</comment>
<evidence type="ECO:0000313" key="15">
    <source>
        <dbReference type="Proteomes" id="UP001143400"/>
    </source>
</evidence>
<keyword evidence="9 12" id="KW-0460">Magnesium</keyword>
<feature type="binding site" evidence="12">
    <location>
        <position position="256"/>
    </location>
    <ligand>
        <name>K(+)</name>
        <dbReference type="ChEBI" id="CHEBI:29103"/>
    </ligand>
</feature>
<name>A0A9W6MQI3_9HYPH</name>
<dbReference type="PANTHER" id="PTHR10584:SF166">
    <property type="entry name" value="RIBOKINASE"/>
    <property type="match status" value="1"/>
</dbReference>
<evidence type="ECO:0000256" key="12">
    <source>
        <dbReference type="HAMAP-Rule" id="MF_01987"/>
    </source>
</evidence>
<evidence type="ECO:0000313" key="14">
    <source>
        <dbReference type="EMBL" id="GLK54700.1"/>
    </source>
</evidence>
<evidence type="ECO:0000256" key="9">
    <source>
        <dbReference type="ARBA" id="ARBA00022842"/>
    </source>
</evidence>
<feature type="binding site" evidence="12">
    <location>
        <begin position="259"/>
        <end position="260"/>
    </location>
    <ligand>
        <name>ATP</name>
        <dbReference type="ChEBI" id="CHEBI:30616"/>
    </ligand>
</feature>
<feature type="binding site" evidence="12">
    <location>
        <position position="146"/>
    </location>
    <ligand>
        <name>substrate</name>
    </ligand>
</feature>
<dbReference type="Pfam" id="PF00294">
    <property type="entry name" value="PfkB"/>
    <property type="match status" value="1"/>
</dbReference>
<dbReference type="InterPro" id="IPR029056">
    <property type="entry name" value="Ribokinase-like"/>
</dbReference>
<dbReference type="PRINTS" id="PR00990">
    <property type="entry name" value="RIBOKINASE"/>
</dbReference>
<sequence>MMNQNGARAKLFIMGSFVTACTTRVARLPVAGESLAASGFRMEPGGKGFNQAVAARRLGAEVDGLFAVGDDALGALAAAAFAHADLDPAMLRRRPGATGAGVGFIAEDGETAIAVFSGANASLSAQDAQDARPAIEAAAVTLAQFEIGDAAIAEGFAIARGADRITVLNPSPFRPVAPEILATCSIVVANAVETEALALALGVEADLDAEAVAAALFALGVSALVATCGAAGAIARLSDGAILTQPAFEVEAVDTIGAGDAFAAGFATTFAETGDWPKSLRHAAACGALAVRAEGGFGAFPTRVERDALLAAVW</sequence>
<evidence type="ECO:0000256" key="2">
    <source>
        <dbReference type="ARBA" id="ARBA00012035"/>
    </source>
</evidence>
<dbReference type="RefSeq" id="WP_309299041.1">
    <property type="nucleotide sequence ID" value="NZ_BSFF01000001.1"/>
</dbReference>
<dbReference type="HAMAP" id="MF_01987">
    <property type="entry name" value="Ribokinase"/>
    <property type="match status" value="1"/>
</dbReference>
<evidence type="ECO:0000256" key="7">
    <source>
        <dbReference type="ARBA" id="ARBA00022777"/>
    </source>
</evidence>
<keyword evidence="11 12" id="KW-0119">Carbohydrate metabolism</keyword>
<proteinExistence type="inferred from homology"/>
<evidence type="ECO:0000256" key="5">
    <source>
        <dbReference type="ARBA" id="ARBA00022723"/>
    </source>
</evidence>